<dbReference type="EMBL" id="SORE01000003">
    <property type="protein sequence ID" value="TDY53461.1"/>
    <property type="molecule type" value="Genomic_DNA"/>
</dbReference>
<sequence>MHVASAPLLNAVGVIIAMAFFTPLFVRARSLLHLAPALAACARTVHPSHRASRPVRHPIAYD</sequence>
<keyword evidence="3" id="KW-1185">Reference proteome</keyword>
<dbReference type="AlphaFoldDB" id="A0A4R8M1U6"/>
<name>A0A4R8M1U6_9BURK</name>
<protein>
    <submittedName>
        <fullName evidence="2">Uncharacterized protein</fullName>
    </submittedName>
</protein>
<accession>A0A4R8M1U6</accession>
<dbReference type="Proteomes" id="UP000295509">
    <property type="component" value="Unassembled WGS sequence"/>
</dbReference>
<gene>
    <name evidence="2" type="ORF">BX592_103274</name>
</gene>
<evidence type="ECO:0000256" key="1">
    <source>
        <dbReference type="SAM" id="Phobius"/>
    </source>
</evidence>
<evidence type="ECO:0000313" key="3">
    <source>
        <dbReference type="Proteomes" id="UP000295509"/>
    </source>
</evidence>
<keyword evidence="1" id="KW-0472">Membrane</keyword>
<keyword evidence="1" id="KW-1133">Transmembrane helix</keyword>
<evidence type="ECO:0000313" key="2">
    <source>
        <dbReference type="EMBL" id="TDY53461.1"/>
    </source>
</evidence>
<proteinExistence type="predicted"/>
<comment type="caution">
    <text evidence="2">The sequence shown here is derived from an EMBL/GenBank/DDBJ whole genome shotgun (WGS) entry which is preliminary data.</text>
</comment>
<keyword evidence="1" id="KW-0812">Transmembrane</keyword>
<feature type="transmembrane region" description="Helical" evidence="1">
    <location>
        <begin position="6"/>
        <end position="26"/>
    </location>
</feature>
<reference evidence="2 3" key="1">
    <citation type="submission" date="2019-03" db="EMBL/GenBank/DDBJ databases">
        <title>Genomic Encyclopedia of Type Strains, Phase III (KMG-III): the genomes of soil and plant-associated and newly described type strains.</title>
        <authorList>
            <person name="Whitman W."/>
        </authorList>
    </citation>
    <scope>NUCLEOTIDE SEQUENCE [LARGE SCALE GENOMIC DNA]</scope>
    <source>
        <strain evidence="2 3">LMG 29544</strain>
    </source>
</reference>
<organism evidence="2 3">
    <name type="scientific">Paraburkholderia rhizosphaerae</name>
    <dbReference type="NCBI Taxonomy" id="480658"/>
    <lineage>
        <taxon>Bacteria</taxon>
        <taxon>Pseudomonadati</taxon>
        <taxon>Pseudomonadota</taxon>
        <taxon>Betaproteobacteria</taxon>
        <taxon>Burkholderiales</taxon>
        <taxon>Burkholderiaceae</taxon>
        <taxon>Paraburkholderia</taxon>
    </lineage>
</organism>